<feature type="region of interest" description="Disordered" evidence="1">
    <location>
        <begin position="239"/>
        <end position="262"/>
    </location>
</feature>
<evidence type="ECO:0000313" key="4">
    <source>
        <dbReference type="Proteomes" id="UP000078560"/>
    </source>
</evidence>
<evidence type="ECO:0000313" key="3">
    <source>
        <dbReference type="EMBL" id="SBS92056.1"/>
    </source>
</evidence>
<keyword evidence="2" id="KW-0472">Membrane</keyword>
<protein>
    <submittedName>
        <fullName evidence="3">PIR Superfamily Protein</fullName>
    </submittedName>
</protein>
<dbReference type="EMBL" id="FLQU01001216">
    <property type="protein sequence ID" value="SBS92056.1"/>
    <property type="molecule type" value="Genomic_DNA"/>
</dbReference>
<dbReference type="InterPro" id="IPR008780">
    <property type="entry name" value="Plasmodium_Vir"/>
</dbReference>
<dbReference type="Pfam" id="PF05795">
    <property type="entry name" value="Plasmodium_Vir"/>
    <property type="match status" value="2"/>
</dbReference>
<evidence type="ECO:0000256" key="2">
    <source>
        <dbReference type="SAM" id="Phobius"/>
    </source>
</evidence>
<evidence type="ECO:0000256" key="1">
    <source>
        <dbReference type="SAM" id="MobiDB-lite"/>
    </source>
</evidence>
<gene>
    <name evidence="3" type="ORF">POVCU2_0071850</name>
</gene>
<accession>A0A1A8WL97</accession>
<dbReference type="VEuPathDB" id="PlasmoDB:PocGH01_00024100"/>
<keyword evidence="2" id="KW-0812">Transmembrane</keyword>
<dbReference type="Proteomes" id="UP000078560">
    <property type="component" value="Unassembled WGS sequence"/>
</dbReference>
<proteinExistence type="predicted"/>
<sequence length="346" mass="40651">MCCSYELAEEKYEFFKDIDKYMKYDDMTGKSDIIDNYNISCNFIHQHYGQNDDGNYIPQLINMCKQFLYLVESVYDEYENYKSCNDCDIDYLNYWLNNQLTLIAPDKICKKPFYQNMLSTNRTNMKLRKFNGIYDIAENELTNMNSLYTFYKNYNEINKMIIGNPKENNIIQLSNKCVAEYKKLKEQCTGGKTKKFCETLNNFKKKYEEIDLCKYKFVKWTKKKLPSLIDNLSDSLPECETSTNVEEGTSAQGSDEDSEDIGDASNIDMHNITIGAVSTLGLSFIFFVLYKFTTFGQLLRSLTKQNENIWENIEEETNHFSHTSEHEHFNSENKLYDVGYNSFKNT</sequence>
<reference evidence="4" key="1">
    <citation type="submission" date="2016-05" db="EMBL/GenBank/DDBJ databases">
        <authorList>
            <person name="Naeem Raeece"/>
        </authorList>
    </citation>
    <scope>NUCLEOTIDE SEQUENCE [LARGE SCALE GENOMIC DNA]</scope>
</reference>
<keyword evidence="2" id="KW-1133">Transmembrane helix</keyword>
<name>A0A1A8WL97_PLAOA</name>
<feature type="compositionally biased region" description="Polar residues" evidence="1">
    <location>
        <begin position="239"/>
        <end position="253"/>
    </location>
</feature>
<dbReference type="AlphaFoldDB" id="A0A1A8WL97"/>
<organism evidence="3 4">
    <name type="scientific">Plasmodium ovale curtisi</name>
    <dbReference type="NCBI Taxonomy" id="864141"/>
    <lineage>
        <taxon>Eukaryota</taxon>
        <taxon>Sar</taxon>
        <taxon>Alveolata</taxon>
        <taxon>Apicomplexa</taxon>
        <taxon>Aconoidasida</taxon>
        <taxon>Haemosporida</taxon>
        <taxon>Plasmodiidae</taxon>
        <taxon>Plasmodium</taxon>
        <taxon>Plasmodium (Plasmodium)</taxon>
    </lineage>
</organism>
<feature type="transmembrane region" description="Helical" evidence="2">
    <location>
        <begin position="272"/>
        <end position="290"/>
    </location>
</feature>